<protein>
    <submittedName>
        <fullName evidence="1">Uncharacterized protein</fullName>
    </submittedName>
</protein>
<sequence>MTSRLVFVAMAAPYADIKYGFRTTVKESTSTILGHQALVVDTPVTGLIFKANTPKPRRASRRTATGLESSFIAPSAVAAAVAAGFDITKARPNGRKSRTQFQIPVYVTVNGVKYAWGMRVAQKAKLGANFAALGIKEATGAEQDLVFGASFPKPPRAESIVTSKNGSVSSSTFYDPTNESQVAGKFRTEAGQYTAAAWADFV</sequence>
<reference evidence="1" key="2">
    <citation type="submission" date="2020-08" db="EMBL/GenBank/DDBJ databases">
        <authorList>
            <person name="Chen M."/>
            <person name="Teng W."/>
            <person name="Zhao L."/>
            <person name="Hu C."/>
            <person name="Zhou Y."/>
            <person name="Han B."/>
            <person name="Song L."/>
            <person name="Shu W."/>
        </authorList>
    </citation>
    <scope>NUCLEOTIDE SEQUENCE</scope>
    <source>
        <strain evidence="1">FACHB-1277</strain>
    </source>
</reference>
<keyword evidence="2" id="KW-1185">Reference proteome</keyword>
<name>A0A926UU93_9CYAN</name>
<comment type="caution">
    <text evidence="1">The sequence shown here is derived from an EMBL/GenBank/DDBJ whole genome shotgun (WGS) entry which is preliminary data.</text>
</comment>
<evidence type="ECO:0000313" key="2">
    <source>
        <dbReference type="Proteomes" id="UP000631421"/>
    </source>
</evidence>
<proteinExistence type="predicted"/>
<dbReference type="Proteomes" id="UP000631421">
    <property type="component" value="Unassembled WGS sequence"/>
</dbReference>
<dbReference type="RefSeq" id="WP_190351172.1">
    <property type="nucleotide sequence ID" value="NZ_JACJPY010000034.1"/>
</dbReference>
<gene>
    <name evidence="1" type="ORF">H6F44_11850</name>
</gene>
<accession>A0A926UU93</accession>
<dbReference type="EMBL" id="JACJPY010000034">
    <property type="protein sequence ID" value="MBD2150808.1"/>
    <property type="molecule type" value="Genomic_DNA"/>
</dbReference>
<dbReference type="AlphaFoldDB" id="A0A926UU93"/>
<organism evidence="1 2">
    <name type="scientific">Pseudanabaena cinerea FACHB-1277</name>
    <dbReference type="NCBI Taxonomy" id="2949581"/>
    <lineage>
        <taxon>Bacteria</taxon>
        <taxon>Bacillati</taxon>
        <taxon>Cyanobacteriota</taxon>
        <taxon>Cyanophyceae</taxon>
        <taxon>Pseudanabaenales</taxon>
        <taxon>Pseudanabaenaceae</taxon>
        <taxon>Pseudanabaena</taxon>
        <taxon>Pseudanabaena cinerea</taxon>
    </lineage>
</organism>
<reference evidence="1" key="1">
    <citation type="journal article" date="2015" name="ISME J.">
        <title>Draft Genome Sequence of Streptomyces incarnatus NRRL8089, which Produces the Nucleoside Antibiotic Sinefungin.</title>
        <authorList>
            <person name="Oshima K."/>
            <person name="Hattori M."/>
            <person name="Shimizu H."/>
            <person name="Fukuda K."/>
            <person name="Nemoto M."/>
            <person name="Inagaki K."/>
            <person name="Tamura T."/>
        </authorList>
    </citation>
    <scope>NUCLEOTIDE SEQUENCE</scope>
    <source>
        <strain evidence="1">FACHB-1277</strain>
    </source>
</reference>
<evidence type="ECO:0000313" key="1">
    <source>
        <dbReference type="EMBL" id="MBD2150808.1"/>
    </source>
</evidence>